<accession>A0ABM9GNI3</accession>
<sequence length="89" mass="10459">MDIHVLHQQEHSIRSISRQLSIARTTVRCYLRNIARTPNYGPRSARPSKLDPLNLTFENELRLLSLIGSPLRFYYAKFRRWDTMAKKGS</sequence>
<reference evidence="1 2" key="1">
    <citation type="submission" date="2022-07" db="EMBL/GenBank/DDBJ databases">
        <authorList>
            <person name="Criscuolo A."/>
        </authorList>
    </citation>
    <scope>NUCLEOTIDE SEQUENCE [LARGE SCALE GENOMIC DNA]</scope>
    <source>
        <strain evidence="2">CIP 111951</strain>
    </source>
</reference>
<dbReference type="Proteomes" id="UP001152485">
    <property type="component" value="Unassembled WGS sequence"/>
</dbReference>
<evidence type="ECO:0000313" key="2">
    <source>
        <dbReference type="Proteomes" id="UP001152485"/>
    </source>
</evidence>
<organism evidence="1 2">
    <name type="scientific">Pseudoalteromonas holothuriae</name>
    <dbReference type="NCBI Taxonomy" id="2963714"/>
    <lineage>
        <taxon>Bacteria</taxon>
        <taxon>Pseudomonadati</taxon>
        <taxon>Pseudomonadota</taxon>
        <taxon>Gammaproteobacteria</taxon>
        <taxon>Alteromonadales</taxon>
        <taxon>Pseudoalteromonadaceae</taxon>
        <taxon>Pseudoalteromonas</taxon>
    </lineage>
</organism>
<comment type="caution">
    <text evidence="1">The sequence shown here is derived from an EMBL/GenBank/DDBJ whole genome shotgun (WGS) entry which is preliminary data.</text>
</comment>
<proteinExistence type="predicted"/>
<dbReference type="EMBL" id="CAMAPD010000034">
    <property type="protein sequence ID" value="CAH9068235.1"/>
    <property type="molecule type" value="Genomic_DNA"/>
</dbReference>
<evidence type="ECO:0008006" key="3">
    <source>
        <dbReference type="Google" id="ProtNLM"/>
    </source>
</evidence>
<protein>
    <recommendedName>
        <fullName evidence="3">HTH IS21-type domain-containing protein</fullName>
    </recommendedName>
</protein>
<gene>
    <name evidence="1" type="ORF">PSECIP111951_04080</name>
</gene>
<evidence type="ECO:0000313" key="1">
    <source>
        <dbReference type="EMBL" id="CAH9068235.1"/>
    </source>
</evidence>
<name>A0ABM9GNI3_9GAMM</name>
<dbReference type="Gene3D" id="1.10.10.60">
    <property type="entry name" value="Homeodomain-like"/>
    <property type="match status" value="1"/>
</dbReference>